<name>X1C916_9ZZZZ</name>
<gene>
    <name evidence="1" type="ORF">S01H4_29516</name>
</gene>
<proteinExistence type="predicted"/>
<dbReference type="Gene3D" id="3.40.50.12110">
    <property type="match status" value="1"/>
</dbReference>
<dbReference type="InterPro" id="IPR049539">
    <property type="entry name" value="SPL"/>
</dbReference>
<evidence type="ECO:0008006" key="2">
    <source>
        <dbReference type="Google" id="ProtNLM"/>
    </source>
</evidence>
<reference evidence="1" key="1">
    <citation type="journal article" date="2014" name="Front. Microbiol.">
        <title>High frequency of phylogenetically diverse reductive dehalogenase-homologous genes in deep subseafloor sedimentary metagenomes.</title>
        <authorList>
            <person name="Kawai M."/>
            <person name="Futagami T."/>
            <person name="Toyoda A."/>
            <person name="Takaki Y."/>
            <person name="Nishi S."/>
            <person name="Hori S."/>
            <person name="Arai W."/>
            <person name="Tsubouchi T."/>
            <person name="Morono Y."/>
            <person name="Uchiyama I."/>
            <person name="Ito T."/>
            <person name="Fujiyama A."/>
            <person name="Inagaki F."/>
            <person name="Takami H."/>
        </authorList>
    </citation>
    <scope>NUCLEOTIDE SEQUENCE</scope>
    <source>
        <strain evidence="1">Expedition CK06-06</strain>
    </source>
</reference>
<dbReference type="GO" id="GO:0042601">
    <property type="term" value="C:endospore-forming forespore"/>
    <property type="evidence" value="ECO:0007669"/>
    <property type="project" value="TreeGrafter"/>
</dbReference>
<dbReference type="PANTHER" id="PTHR37822">
    <property type="entry name" value="SPORE PHOTOPRODUCT LYASE-RELATED"/>
    <property type="match status" value="1"/>
</dbReference>
<dbReference type="Gene3D" id="3.80.30.30">
    <property type="match status" value="1"/>
</dbReference>
<evidence type="ECO:0000313" key="1">
    <source>
        <dbReference type="EMBL" id="GAG80876.1"/>
    </source>
</evidence>
<dbReference type="GO" id="GO:1904047">
    <property type="term" value="F:S-adenosyl-L-methionine binding"/>
    <property type="evidence" value="ECO:0007669"/>
    <property type="project" value="TreeGrafter"/>
</dbReference>
<feature type="non-terminal residue" evidence="1">
    <location>
        <position position="209"/>
    </location>
</feature>
<protein>
    <recommendedName>
        <fullName evidence="2">DNA photolyase</fullName>
    </recommendedName>
</protein>
<dbReference type="GO" id="GO:0003913">
    <property type="term" value="F:DNA photolyase activity"/>
    <property type="evidence" value="ECO:0007669"/>
    <property type="project" value="TreeGrafter"/>
</dbReference>
<sequence>MKTIYIESNIRQHPRTLQLLERIGSRSEVIECDHYSEVFNPKGQNFRIQKQEPALIIAEKKGDLVLKTPEGFGIGGEQNYYFSHMLNCLYDCRYCFLQGMYQSANYVLFVNYEDFKDAIAKTAKAHKQPVYFFSGYDCDSLAYEPMTQFVHEFIPFFANHENAILELRTKSTNIKPLLAHDVIPNCIIAFSFTPKNISIQVEHKVPKLA</sequence>
<dbReference type="AlphaFoldDB" id="X1C916"/>
<dbReference type="EMBL" id="BART01015159">
    <property type="protein sequence ID" value="GAG80876.1"/>
    <property type="molecule type" value="Genomic_DNA"/>
</dbReference>
<organism evidence="1">
    <name type="scientific">marine sediment metagenome</name>
    <dbReference type="NCBI Taxonomy" id="412755"/>
    <lineage>
        <taxon>unclassified sequences</taxon>
        <taxon>metagenomes</taxon>
        <taxon>ecological metagenomes</taxon>
    </lineage>
</organism>
<dbReference type="Pfam" id="PF20903">
    <property type="entry name" value="SPL"/>
    <property type="match status" value="1"/>
</dbReference>
<dbReference type="PANTHER" id="PTHR37822:SF2">
    <property type="entry name" value="SPORE PHOTOPRODUCT LYASE"/>
    <property type="match status" value="1"/>
</dbReference>
<accession>X1C916</accession>
<comment type="caution">
    <text evidence="1">The sequence shown here is derived from an EMBL/GenBank/DDBJ whole genome shotgun (WGS) entry which is preliminary data.</text>
</comment>
<dbReference type="GO" id="GO:0051539">
    <property type="term" value="F:4 iron, 4 sulfur cluster binding"/>
    <property type="evidence" value="ECO:0007669"/>
    <property type="project" value="TreeGrafter"/>
</dbReference>